<accession>A0AA39IGA6</accession>
<keyword evidence="1" id="KW-0812">Transmembrane</keyword>
<dbReference type="InterPro" id="IPR019422">
    <property type="entry name" value="7TM_GPCR_serpentine_rcpt_Srh"/>
</dbReference>
<dbReference type="Gene3D" id="1.20.1070.10">
    <property type="entry name" value="Rhodopsin 7-helix transmembrane proteins"/>
    <property type="match status" value="1"/>
</dbReference>
<feature type="transmembrane region" description="Helical" evidence="1">
    <location>
        <begin position="232"/>
        <end position="256"/>
    </location>
</feature>
<evidence type="ECO:0000256" key="1">
    <source>
        <dbReference type="SAM" id="Phobius"/>
    </source>
</evidence>
<evidence type="ECO:0000313" key="3">
    <source>
        <dbReference type="Proteomes" id="UP001175271"/>
    </source>
</evidence>
<organism evidence="2 3">
    <name type="scientific">Steinernema hermaphroditum</name>
    <dbReference type="NCBI Taxonomy" id="289476"/>
    <lineage>
        <taxon>Eukaryota</taxon>
        <taxon>Metazoa</taxon>
        <taxon>Ecdysozoa</taxon>
        <taxon>Nematoda</taxon>
        <taxon>Chromadorea</taxon>
        <taxon>Rhabditida</taxon>
        <taxon>Tylenchina</taxon>
        <taxon>Panagrolaimomorpha</taxon>
        <taxon>Strongyloidoidea</taxon>
        <taxon>Steinernematidae</taxon>
        <taxon>Steinernema</taxon>
    </lineage>
</organism>
<feature type="transmembrane region" description="Helical" evidence="1">
    <location>
        <begin position="135"/>
        <end position="156"/>
    </location>
</feature>
<name>A0AA39IGA6_9BILA</name>
<evidence type="ECO:0000313" key="2">
    <source>
        <dbReference type="EMBL" id="KAK0423105.1"/>
    </source>
</evidence>
<dbReference type="Pfam" id="PF10318">
    <property type="entry name" value="7TM_GPCR_Srh"/>
    <property type="match status" value="1"/>
</dbReference>
<feature type="transmembrane region" description="Helical" evidence="1">
    <location>
        <begin position="90"/>
        <end position="115"/>
    </location>
</feature>
<gene>
    <name evidence="2" type="ORF">QR680_007973</name>
</gene>
<dbReference type="AlphaFoldDB" id="A0AA39IGA6"/>
<feature type="transmembrane region" description="Helical" evidence="1">
    <location>
        <begin position="189"/>
        <end position="211"/>
    </location>
</feature>
<proteinExistence type="predicted"/>
<dbReference type="Proteomes" id="UP001175271">
    <property type="component" value="Unassembled WGS sequence"/>
</dbReference>
<feature type="transmembrane region" description="Helical" evidence="1">
    <location>
        <begin position="45"/>
        <end position="70"/>
    </location>
</feature>
<dbReference type="EMBL" id="JAUCMV010000001">
    <property type="protein sequence ID" value="KAK0423105.1"/>
    <property type="molecule type" value="Genomic_DNA"/>
</dbReference>
<dbReference type="SUPFAM" id="SSF81321">
    <property type="entry name" value="Family A G protein-coupled receptor-like"/>
    <property type="match status" value="1"/>
</dbReference>
<keyword evidence="1" id="KW-1133">Transmembrane helix</keyword>
<comment type="caution">
    <text evidence="2">The sequence shown here is derived from an EMBL/GenBank/DDBJ whole genome shotgun (WGS) entry which is preliminary data.</text>
</comment>
<protein>
    <submittedName>
        <fullName evidence="2">Uncharacterized protein</fullName>
    </submittedName>
</protein>
<sequence>MSDQSYETIYNRVLDVTAVIHVPLKIFTVLIMIRHTPPEMKYLSYLLLDGMLWNLVANIIFIFIHLTPMFPAECLRADGIIRYFANNEFLYHALFLAVFYCIMNCGIAMASAFYYRYIIFAFPQRASKIKLSCIVVYHVIVHLGVLPPFCFVYIQWIEPYSAYPLRDELPPPSGLFCFKPFGWGKNLTVLLFLLAIAFLLISALISAVLLLRSIEKKKTVMHQSLLDRHRKIIWTFLAIMSVPIVFGAIPLIVGIVTVLYPSLPYARWIGTVCIVLLANHGALQAILMIIAVIPYREGALGIIRRMFCCRRNRVDPR</sequence>
<keyword evidence="1" id="KW-0472">Membrane</keyword>
<feature type="transmembrane region" description="Helical" evidence="1">
    <location>
        <begin position="268"/>
        <end position="295"/>
    </location>
</feature>
<keyword evidence="3" id="KW-1185">Reference proteome</keyword>
<reference evidence="2" key="1">
    <citation type="submission" date="2023-06" db="EMBL/GenBank/DDBJ databases">
        <title>Genomic analysis of the entomopathogenic nematode Steinernema hermaphroditum.</title>
        <authorList>
            <person name="Schwarz E.M."/>
            <person name="Heppert J.K."/>
            <person name="Baniya A."/>
            <person name="Schwartz H.T."/>
            <person name="Tan C.-H."/>
            <person name="Antoshechkin I."/>
            <person name="Sternberg P.W."/>
            <person name="Goodrich-Blair H."/>
            <person name="Dillman A.R."/>
        </authorList>
    </citation>
    <scope>NUCLEOTIDE SEQUENCE</scope>
    <source>
        <strain evidence="2">PS9179</strain>
        <tissue evidence="2">Whole animal</tissue>
    </source>
</reference>